<dbReference type="InterPro" id="IPR036473">
    <property type="entry name" value="Mopterin_CF_MoaD-rel_C_sf"/>
</dbReference>
<sequence>MHHEQAMHTEQLEIRGVNRRDILRYLSELGGQICTESLASTTVFQHPNWECHVSREEFFIFLQSQVPKVHVRFLSSNQHKLEEIVEAFRLKTFRAGG</sequence>
<dbReference type="Gene3D" id="3.30.1370.80">
    <property type="entry name" value="Molybdopterin cofactor biosynthesis MoaD-related, C-terminal domain"/>
    <property type="match status" value="1"/>
</dbReference>
<feature type="domain" description="Molybdopterin cofactor biosynthesis MoaD-related C-terminal" evidence="1">
    <location>
        <begin position="10"/>
        <end position="97"/>
    </location>
</feature>
<evidence type="ECO:0000313" key="3">
    <source>
        <dbReference type="Proteomes" id="UP001232445"/>
    </source>
</evidence>
<gene>
    <name evidence="2" type="ORF">J2S00_003189</name>
</gene>
<name>A0ABU0CXE5_9BACI</name>
<dbReference type="RefSeq" id="WP_307341900.1">
    <property type="nucleotide sequence ID" value="NZ_JAUSUQ010000013.1"/>
</dbReference>
<evidence type="ECO:0000313" key="2">
    <source>
        <dbReference type="EMBL" id="MDQ0340380.1"/>
    </source>
</evidence>
<organism evidence="2 3">
    <name type="scientific">Caldalkalibacillus uzonensis</name>
    <dbReference type="NCBI Taxonomy" id="353224"/>
    <lineage>
        <taxon>Bacteria</taxon>
        <taxon>Bacillati</taxon>
        <taxon>Bacillota</taxon>
        <taxon>Bacilli</taxon>
        <taxon>Bacillales</taxon>
        <taxon>Bacillaceae</taxon>
        <taxon>Caldalkalibacillus</taxon>
    </lineage>
</organism>
<dbReference type="Proteomes" id="UP001232445">
    <property type="component" value="Unassembled WGS sequence"/>
</dbReference>
<keyword evidence="3" id="KW-1185">Reference proteome</keyword>
<dbReference type="Pfam" id="PF09189">
    <property type="entry name" value="MoaD_arch"/>
    <property type="match status" value="1"/>
</dbReference>
<accession>A0ABU0CXE5</accession>
<reference evidence="2 3" key="1">
    <citation type="submission" date="2023-07" db="EMBL/GenBank/DDBJ databases">
        <title>Genomic Encyclopedia of Type Strains, Phase IV (KMG-IV): sequencing the most valuable type-strain genomes for metagenomic binning, comparative biology and taxonomic classification.</title>
        <authorList>
            <person name="Goeker M."/>
        </authorList>
    </citation>
    <scope>NUCLEOTIDE SEQUENCE [LARGE SCALE GENOMIC DNA]</scope>
    <source>
        <strain evidence="2 3">DSM 17740</strain>
    </source>
</reference>
<dbReference type="InterPro" id="IPR015272">
    <property type="entry name" value="MoadD_C"/>
</dbReference>
<proteinExistence type="predicted"/>
<comment type="caution">
    <text evidence="2">The sequence shown here is derived from an EMBL/GenBank/DDBJ whole genome shotgun (WGS) entry which is preliminary data.</text>
</comment>
<protein>
    <recommendedName>
        <fullName evidence="1">Molybdopterin cofactor biosynthesis MoaD-related C-terminal domain-containing protein</fullName>
    </recommendedName>
</protein>
<dbReference type="EMBL" id="JAUSUQ010000013">
    <property type="protein sequence ID" value="MDQ0340380.1"/>
    <property type="molecule type" value="Genomic_DNA"/>
</dbReference>
<evidence type="ECO:0000259" key="1">
    <source>
        <dbReference type="Pfam" id="PF09189"/>
    </source>
</evidence>